<dbReference type="InterPro" id="IPR002172">
    <property type="entry name" value="LDrepeatLR_classA_rpt"/>
</dbReference>
<dbReference type="InterPro" id="IPR036055">
    <property type="entry name" value="LDL_receptor-like_sf"/>
</dbReference>
<evidence type="ECO:0000256" key="3">
    <source>
        <dbReference type="SAM" id="Phobius"/>
    </source>
</evidence>
<keyword evidence="3" id="KW-1133">Transmembrane helix</keyword>
<feature type="chain" id="PRO_5033019282" description="CUB domain-containing protein" evidence="4">
    <location>
        <begin position="21"/>
        <end position="376"/>
    </location>
</feature>
<protein>
    <recommendedName>
        <fullName evidence="7">CUB domain-containing protein</fullName>
    </recommendedName>
</protein>
<evidence type="ECO:0008006" key="7">
    <source>
        <dbReference type="Google" id="ProtNLM"/>
    </source>
</evidence>
<dbReference type="AlphaFoldDB" id="A0A816EAX3"/>
<organism evidence="5 6">
    <name type="scientific">Rotaria magnacalcarata</name>
    <dbReference type="NCBI Taxonomy" id="392030"/>
    <lineage>
        <taxon>Eukaryota</taxon>
        <taxon>Metazoa</taxon>
        <taxon>Spiralia</taxon>
        <taxon>Gnathifera</taxon>
        <taxon>Rotifera</taxon>
        <taxon>Eurotatoria</taxon>
        <taxon>Bdelloidea</taxon>
        <taxon>Philodinida</taxon>
        <taxon>Philodinidae</taxon>
        <taxon>Rotaria</taxon>
    </lineage>
</organism>
<comment type="caution">
    <text evidence="5">The sequence shown here is derived from an EMBL/GenBank/DDBJ whole genome shotgun (WGS) entry which is preliminary data.</text>
</comment>
<feature type="disulfide bond" evidence="2">
    <location>
        <begin position="180"/>
        <end position="198"/>
    </location>
</feature>
<accession>A0A816EAX3</accession>
<comment type="caution">
    <text evidence="2">Lacks conserved residue(s) required for the propagation of feature annotation.</text>
</comment>
<evidence type="ECO:0000256" key="1">
    <source>
        <dbReference type="ARBA" id="ARBA00023157"/>
    </source>
</evidence>
<feature type="signal peptide" evidence="4">
    <location>
        <begin position="1"/>
        <end position="20"/>
    </location>
</feature>
<dbReference type="PANTHER" id="PTHR24652">
    <property type="entry name" value="LOW-DENSITY LIPOPROTEIN RECEPTOR CLASS A DOMAIN-CONTAINING PROTEIN 2"/>
    <property type="match status" value="1"/>
</dbReference>
<evidence type="ECO:0000256" key="2">
    <source>
        <dbReference type="PROSITE-ProRule" id="PRU00124"/>
    </source>
</evidence>
<dbReference type="CDD" id="cd00112">
    <property type="entry name" value="LDLa"/>
    <property type="match status" value="1"/>
</dbReference>
<dbReference type="SUPFAM" id="SSF57424">
    <property type="entry name" value="LDL receptor-like module"/>
    <property type="match status" value="1"/>
</dbReference>
<keyword evidence="3" id="KW-0472">Membrane</keyword>
<evidence type="ECO:0000313" key="5">
    <source>
        <dbReference type="EMBL" id="CAF1647575.1"/>
    </source>
</evidence>
<dbReference type="PROSITE" id="PS50068">
    <property type="entry name" value="LDLRA_2"/>
    <property type="match status" value="1"/>
</dbReference>
<sequence length="376" mass="43693">MWSYFYLLLMICLNFNYVNTAENELKLYMDNQTLCNQEIINLKNIHRGRIYSHIDYHNKYFYFPDNHCTVTIKTKKRAWMSLEYFQSNSSSSFPRCTDAKYAGNDDRLQIIDGYKNGSILRIICGKDTDKFFDRTSLILKSSIFTIDWRTKSESFGFELKFVLYDLAIDGQCLNSDQFQCRNRRCIDKSLICYDEDSCGDGSHENSLEKQTLCAMKMSKPKLSHAHLIFFLIALCCCLFLCILIYCLKNCQKQSKNKNSTLRKIIPVARKFKAMINLQFIVIQLLLLIVSKQAVMQPFDDVGDDHNEKVVQLCGCFFGKGPFEQVLFNNDNNDQAENMGENFLKLTKRRPRSKVNLVGLWSVPTQSAGKKCQYSFL</sequence>
<gene>
    <name evidence="5" type="ORF">KQP761_LOCUS29302</name>
</gene>
<proteinExistence type="predicted"/>
<keyword evidence="4" id="KW-0732">Signal</keyword>
<keyword evidence="3" id="KW-0812">Transmembrane</keyword>
<evidence type="ECO:0000313" key="6">
    <source>
        <dbReference type="Proteomes" id="UP000663834"/>
    </source>
</evidence>
<evidence type="ECO:0000256" key="4">
    <source>
        <dbReference type="SAM" id="SignalP"/>
    </source>
</evidence>
<reference evidence="5" key="1">
    <citation type="submission" date="2021-02" db="EMBL/GenBank/DDBJ databases">
        <authorList>
            <person name="Nowell W R."/>
        </authorList>
    </citation>
    <scope>NUCLEOTIDE SEQUENCE</scope>
</reference>
<dbReference type="OrthoDB" id="10001685at2759"/>
<dbReference type="SMART" id="SM00192">
    <property type="entry name" value="LDLa"/>
    <property type="match status" value="1"/>
</dbReference>
<dbReference type="Gene3D" id="4.10.400.10">
    <property type="entry name" value="Low-density Lipoprotein Receptor"/>
    <property type="match status" value="1"/>
</dbReference>
<dbReference type="Pfam" id="PF00057">
    <property type="entry name" value="Ldl_recept_a"/>
    <property type="match status" value="1"/>
</dbReference>
<dbReference type="InterPro" id="IPR042333">
    <property type="entry name" value="LRAD2/Mig-13-like"/>
</dbReference>
<feature type="transmembrane region" description="Helical" evidence="3">
    <location>
        <begin position="227"/>
        <end position="247"/>
    </location>
</feature>
<name>A0A816EAX3_9BILA</name>
<dbReference type="EMBL" id="CAJNOW010016093">
    <property type="protein sequence ID" value="CAF1647575.1"/>
    <property type="molecule type" value="Genomic_DNA"/>
</dbReference>
<keyword evidence="1 2" id="KW-1015">Disulfide bond</keyword>
<feature type="transmembrane region" description="Helical" evidence="3">
    <location>
        <begin position="271"/>
        <end position="289"/>
    </location>
</feature>
<dbReference type="Proteomes" id="UP000663834">
    <property type="component" value="Unassembled WGS sequence"/>
</dbReference>